<dbReference type="EMBL" id="FOLO01000004">
    <property type="protein sequence ID" value="SFC06528.1"/>
    <property type="molecule type" value="Genomic_DNA"/>
</dbReference>
<dbReference type="PANTHER" id="PTHR30163">
    <property type="entry name" value="MEMBRANE-BOUND LYTIC MUREIN TRANSGLYCOSYLASE B"/>
    <property type="match status" value="1"/>
</dbReference>
<dbReference type="GO" id="GO:0008933">
    <property type="term" value="F:peptidoglycan lytic transglycosylase activity"/>
    <property type="evidence" value="ECO:0007669"/>
    <property type="project" value="TreeGrafter"/>
</dbReference>
<evidence type="ECO:0000313" key="4">
    <source>
        <dbReference type="Proteomes" id="UP000198862"/>
    </source>
</evidence>
<feature type="signal peptide" evidence="1">
    <location>
        <begin position="1"/>
        <end position="26"/>
    </location>
</feature>
<name>A0A1I1G9L3_9GAMM</name>
<dbReference type="Gene3D" id="1.10.530.10">
    <property type="match status" value="1"/>
</dbReference>
<dbReference type="PANTHER" id="PTHR30163:SF8">
    <property type="entry name" value="LYTIC MUREIN TRANSGLYCOSYLASE"/>
    <property type="match status" value="1"/>
</dbReference>
<dbReference type="SUPFAM" id="SSF53955">
    <property type="entry name" value="Lysozyme-like"/>
    <property type="match status" value="1"/>
</dbReference>
<dbReference type="CDD" id="cd13399">
    <property type="entry name" value="Slt35-like"/>
    <property type="match status" value="1"/>
</dbReference>
<keyword evidence="4" id="KW-1185">Reference proteome</keyword>
<gene>
    <name evidence="3" type="ORF">SAMN02745724_00813</name>
</gene>
<dbReference type="InterPro" id="IPR023346">
    <property type="entry name" value="Lysozyme-like_dom_sf"/>
</dbReference>
<evidence type="ECO:0000256" key="1">
    <source>
        <dbReference type="SAM" id="SignalP"/>
    </source>
</evidence>
<protein>
    <submittedName>
        <fullName evidence="3">Membrane-bound lytic murein transglycosylase B</fullName>
    </submittedName>
</protein>
<evidence type="ECO:0000313" key="3">
    <source>
        <dbReference type="EMBL" id="SFC06528.1"/>
    </source>
</evidence>
<organism evidence="3 4">
    <name type="scientific">Pseudoalteromonas denitrificans DSM 6059</name>
    <dbReference type="NCBI Taxonomy" id="1123010"/>
    <lineage>
        <taxon>Bacteria</taxon>
        <taxon>Pseudomonadati</taxon>
        <taxon>Pseudomonadota</taxon>
        <taxon>Gammaproteobacteria</taxon>
        <taxon>Alteromonadales</taxon>
        <taxon>Pseudoalteromonadaceae</taxon>
        <taxon>Pseudoalteromonas</taxon>
    </lineage>
</organism>
<dbReference type="OrthoDB" id="9772911at2"/>
<keyword evidence="1" id="KW-0732">Signal</keyword>
<dbReference type="Gene3D" id="1.10.8.350">
    <property type="entry name" value="Bacterial muramidase"/>
    <property type="match status" value="1"/>
</dbReference>
<reference evidence="3 4" key="1">
    <citation type="submission" date="2016-10" db="EMBL/GenBank/DDBJ databases">
        <authorList>
            <person name="de Groot N.N."/>
        </authorList>
    </citation>
    <scope>NUCLEOTIDE SEQUENCE [LARGE SCALE GENOMIC DNA]</scope>
    <source>
        <strain evidence="3 4">DSM 6059</strain>
    </source>
</reference>
<dbReference type="FunFam" id="1.10.8.350:FF:000001">
    <property type="entry name" value="Lytic murein transglycosylase B"/>
    <property type="match status" value="1"/>
</dbReference>
<dbReference type="InterPro" id="IPR043426">
    <property type="entry name" value="MltB-like"/>
</dbReference>
<evidence type="ECO:0000259" key="2">
    <source>
        <dbReference type="Pfam" id="PF13406"/>
    </source>
</evidence>
<dbReference type="Proteomes" id="UP000198862">
    <property type="component" value="Unassembled WGS sequence"/>
</dbReference>
<dbReference type="GO" id="GO:0009253">
    <property type="term" value="P:peptidoglycan catabolic process"/>
    <property type="evidence" value="ECO:0007669"/>
    <property type="project" value="TreeGrafter"/>
</dbReference>
<feature type="domain" description="Transglycosylase SLT" evidence="2">
    <location>
        <begin position="31"/>
        <end position="337"/>
    </location>
</feature>
<dbReference type="AlphaFoldDB" id="A0A1I1G9L3"/>
<dbReference type="RefSeq" id="WP_091980215.1">
    <property type="nucleotide sequence ID" value="NZ_FOLO01000004.1"/>
</dbReference>
<dbReference type="STRING" id="1123010.SAMN02745724_00813"/>
<dbReference type="NCBIfam" id="TIGR02283">
    <property type="entry name" value="MltB_2"/>
    <property type="match status" value="1"/>
</dbReference>
<dbReference type="InterPro" id="IPR011970">
    <property type="entry name" value="MltB_2"/>
</dbReference>
<dbReference type="Pfam" id="PF13406">
    <property type="entry name" value="SLT_2"/>
    <property type="match status" value="1"/>
</dbReference>
<sequence length="341" mass="38852">MKLSKLISVGLLSLSINTATSFCVSAQEVPFDQWLVNLKIEAKEKGISNKIITAALTDLKLYPKAIKSDRAQPEFKRTFANYSKKRLSAWRIKTGAKMQKQYGDLLKEVGKAYGVQPRFILSFWGLETNYGNFTGNNDIIRSLATLAYDKRRAAYFRKELFNALIILDEGHIALKDMKGSWSGAMGQGQFMPSSFLRFAQDFDGDGKKDIWHNKADVFASIANYLKHYGWNDQQTWGRPVTLPEDAQSWLTQVKAEKPEKGCRALRTHTNKLSLKQWNDYGIRRLNNKDLPDVNLKATLILPDGENGQAFLTYDNYRTILRYNCANSYALTIGLLADRFKF</sequence>
<dbReference type="InterPro" id="IPR031304">
    <property type="entry name" value="SLT_2"/>
</dbReference>
<accession>A0A1I1G9L3</accession>
<feature type="chain" id="PRO_5011663880" evidence="1">
    <location>
        <begin position="27"/>
        <end position="341"/>
    </location>
</feature>
<proteinExistence type="predicted"/>